<comment type="caution">
    <text evidence="3">The sequence shown here is derived from an EMBL/GenBank/DDBJ whole genome shotgun (WGS) entry which is preliminary data.</text>
</comment>
<dbReference type="AlphaFoldDB" id="A0A0L1JVY5"/>
<dbReference type="InterPro" id="IPR025877">
    <property type="entry name" value="MobA-like_NTP_Trfase"/>
</dbReference>
<evidence type="ECO:0000259" key="2">
    <source>
        <dbReference type="Pfam" id="PF12804"/>
    </source>
</evidence>
<dbReference type="CDD" id="cd04182">
    <property type="entry name" value="GT_2_like_f"/>
    <property type="match status" value="1"/>
</dbReference>
<dbReference type="SUPFAM" id="SSF53448">
    <property type="entry name" value="Nucleotide-diphospho-sugar transferases"/>
    <property type="match status" value="1"/>
</dbReference>
<dbReference type="EMBL" id="AQQZ01000001">
    <property type="protein sequence ID" value="KNG95558.1"/>
    <property type="molecule type" value="Genomic_DNA"/>
</dbReference>
<sequence>MTPVAILLLAAGASSRMKGRDKLTEKIGETPLLERQAERATKVAPTWVTLPSLDHPRAALIGSAKPVAVPDAAEGMSASIRAGVLAIPEDHAVMILPADMPDITSDDLHLIAAMFQSGSGEQIVQGAGADMTPGHPVLFPPACRGDLLKCTGDTGARTVIAAHAHRLLRVSLPDNHALTDLDTPEAWAAYLANRPAQS</sequence>
<evidence type="ECO:0000313" key="4">
    <source>
        <dbReference type="Proteomes" id="UP000036938"/>
    </source>
</evidence>
<keyword evidence="1" id="KW-0460">Magnesium</keyword>
<dbReference type="RefSeq" id="WP_050529296.1">
    <property type="nucleotide sequence ID" value="NZ_AQQZ01000001.1"/>
</dbReference>
<dbReference type="PATRIC" id="fig|1317121.7.peg.592"/>
<evidence type="ECO:0000256" key="1">
    <source>
        <dbReference type="ARBA" id="ARBA00022842"/>
    </source>
</evidence>
<reference evidence="3 4" key="1">
    <citation type="journal article" date="2015" name="Int. J. Syst. Evol. Microbiol.">
        <title>Aestuariivita atlantica sp. nov., isolated from deep sea sediment of the Atlantic Ocean.</title>
        <authorList>
            <person name="Li G."/>
            <person name="Lai Q."/>
            <person name="Du Y."/>
            <person name="Liu X."/>
            <person name="Sun F."/>
            <person name="Shao Z."/>
        </authorList>
    </citation>
    <scope>NUCLEOTIDE SEQUENCE [LARGE SCALE GENOMIC DNA]</scope>
    <source>
        <strain evidence="3 4">22II-S11-z3</strain>
    </source>
</reference>
<proteinExistence type="predicted"/>
<dbReference type="PANTHER" id="PTHR43777">
    <property type="entry name" value="MOLYBDENUM COFACTOR CYTIDYLYLTRANSFERASE"/>
    <property type="match status" value="1"/>
</dbReference>
<dbReference type="STRING" id="1317121.ATO11_02925"/>
<dbReference type="GO" id="GO:0016779">
    <property type="term" value="F:nucleotidyltransferase activity"/>
    <property type="evidence" value="ECO:0007669"/>
    <property type="project" value="UniProtKB-ARBA"/>
</dbReference>
<protein>
    <recommendedName>
        <fullName evidence="2">MobA-like NTP transferase domain-containing protein</fullName>
    </recommendedName>
</protein>
<feature type="domain" description="MobA-like NTP transferase" evidence="2">
    <location>
        <begin position="7"/>
        <end position="164"/>
    </location>
</feature>
<accession>A0A0L1JVY5</accession>
<gene>
    <name evidence="3" type="ORF">ATO11_02925</name>
</gene>
<dbReference type="Pfam" id="PF12804">
    <property type="entry name" value="NTP_transf_3"/>
    <property type="match status" value="1"/>
</dbReference>
<dbReference type="Proteomes" id="UP000036938">
    <property type="component" value="Unassembled WGS sequence"/>
</dbReference>
<dbReference type="Gene3D" id="3.90.550.10">
    <property type="entry name" value="Spore Coat Polysaccharide Biosynthesis Protein SpsA, Chain A"/>
    <property type="match status" value="1"/>
</dbReference>
<evidence type="ECO:0000313" key="3">
    <source>
        <dbReference type="EMBL" id="KNG95558.1"/>
    </source>
</evidence>
<dbReference type="OrthoDB" id="9779263at2"/>
<name>A0A0L1JVY5_9RHOB</name>
<keyword evidence="4" id="KW-1185">Reference proteome</keyword>
<organism evidence="3 4">
    <name type="scientific">Pseudaestuariivita atlantica</name>
    <dbReference type="NCBI Taxonomy" id="1317121"/>
    <lineage>
        <taxon>Bacteria</taxon>
        <taxon>Pseudomonadati</taxon>
        <taxon>Pseudomonadota</taxon>
        <taxon>Alphaproteobacteria</taxon>
        <taxon>Rhodobacterales</taxon>
        <taxon>Paracoccaceae</taxon>
        <taxon>Pseudaestuariivita</taxon>
    </lineage>
</organism>
<dbReference type="PANTHER" id="PTHR43777:SF1">
    <property type="entry name" value="MOLYBDENUM COFACTOR CYTIDYLYLTRANSFERASE"/>
    <property type="match status" value="1"/>
</dbReference>
<dbReference type="InterPro" id="IPR029044">
    <property type="entry name" value="Nucleotide-diphossugar_trans"/>
</dbReference>